<feature type="domain" description="UPAR/Ly6" evidence="3">
    <location>
        <begin position="215"/>
        <end position="292"/>
    </location>
</feature>
<sequence>MNKLILLISLYLLGSAREASGKPDESLGSMAHQASIQQLSGEYFSLGNPSHIDALYETSGKNALSEHGSTEHATIEHGSTEHATMEHSSTEHATMEHAFTERASSEHFSSEHNSGDQSSGDKSASDQSSGDQSSGEHTSVDQSSSDQSSGEHSSEQSPGEQSSVEQLAGEKGMGEQSSGEQSSSEQSSNDKISTEQLLSEQPSSTPLASTSVGSALNCHTCAYMNDQGKCLRGEGVCTTQNSQQCMLKKIYEAGKLQFMVQGCENMCPSMNLFSHGTRMQIICCRNQPFCNKT</sequence>
<keyword evidence="2" id="KW-0732">Signal</keyword>
<dbReference type="InterPro" id="IPR052671">
    <property type="entry name" value="Acrosomal_SP-10-like"/>
</dbReference>
<dbReference type="InParanoid" id="A0A1S3EKK3"/>
<keyword evidence="4" id="KW-1185">Reference proteome</keyword>
<dbReference type="AlphaFoldDB" id="A0A1S3EKK3"/>
<feature type="compositionally biased region" description="Polar residues" evidence="1">
    <location>
        <begin position="189"/>
        <end position="209"/>
    </location>
</feature>
<dbReference type="PANTHER" id="PTHR17571">
    <property type="entry name" value="URINARY PROTEIN RUP /ACROSOMAL PROTEIN SP-10"/>
    <property type="match status" value="1"/>
</dbReference>
<feature type="region of interest" description="Disordered" evidence="1">
    <location>
        <begin position="62"/>
        <end position="209"/>
    </location>
</feature>
<feature type="compositionally biased region" description="Low complexity" evidence="1">
    <location>
        <begin position="174"/>
        <end position="187"/>
    </location>
</feature>
<feature type="compositionally biased region" description="Basic and acidic residues" evidence="1">
    <location>
        <begin position="68"/>
        <end position="114"/>
    </location>
</feature>
<evidence type="ECO:0000256" key="1">
    <source>
        <dbReference type="SAM" id="MobiDB-lite"/>
    </source>
</evidence>
<evidence type="ECO:0000259" key="3">
    <source>
        <dbReference type="Pfam" id="PF00021"/>
    </source>
</evidence>
<dbReference type="InterPro" id="IPR016054">
    <property type="entry name" value="LY6_UPA_recep-like"/>
</dbReference>
<evidence type="ECO:0000313" key="4">
    <source>
        <dbReference type="Proteomes" id="UP000081671"/>
    </source>
</evidence>
<dbReference type="CTD" id="56"/>
<protein>
    <submittedName>
        <fullName evidence="5">Acrosomal protein SP-10</fullName>
    </submittedName>
</protein>
<feature type="signal peptide" evidence="2">
    <location>
        <begin position="1"/>
        <end position="21"/>
    </location>
</feature>
<dbReference type="GeneID" id="105980578"/>
<feature type="chain" id="PRO_5010164457" evidence="2">
    <location>
        <begin position="22"/>
        <end position="293"/>
    </location>
</feature>
<reference evidence="5" key="1">
    <citation type="submission" date="2025-08" db="UniProtKB">
        <authorList>
            <consortium name="RefSeq"/>
        </authorList>
    </citation>
    <scope>IDENTIFICATION</scope>
    <source>
        <tissue evidence="5">Kidney</tissue>
    </source>
</reference>
<name>A0A1S3EKK3_DIPOR</name>
<dbReference type="Proteomes" id="UP000081671">
    <property type="component" value="Unplaced"/>
</dbReference>
<dbReference type="FunCoup" id="A0A1S3EKK3">
    <property type="interactions" value="41"/>
</dbReference>
<evidence type="ECO:0000256" key="2">
    <source>
        <dbReference type="SAM" id="SignalP"/>
    </source>
</evidence>
<feature type="compositionally biased region" description="Low complexity" evidence="1">
    <location>
        <begin position="115"/>
        <end position="166"/>
    </location>
</feature>
<dbReference type="RefSeq" id="XP_012864918.1">
    <property type="nucleotide sequence ID" value="XM_013009464.1"/>
</dbReference>
<dbReference type="CDD" id="cd23628">
    <property type="entry name" value="TFP_LU_ECD_SP10_like"/>
    <property type="match status" value="1"/>
</dbReference>
<evidence type="ECO:0000313" key="5">
    <source>
        <dbReference type="RefSeq" id="XP_012864918.1"/>
    </source>
</evidence>
<accession>A0A1S3EKK3</accession>
<dbReference type="KEGG" id="dord:105980578"/>
<gene>
    <name evidence="5" type="primary">Acrv1</name>
</gene>
<dbReference type="OrthoDB" id="4779276at2759"/>
<proteinExistence type="predicted"/>
<dbReference type="STRING" id="10020.ENSDORP00000004034"/>
<dbReference type="Pfam" id="PF00021">
    <property type="entry name" value="UPAR_LY6"/>
    <property type="match status" value="1"/>
</dbReference>
<dbReference type="PANTHER" id="PTHR17571:SF34">
    <property type="entry name" value="ACROSOMAL PROTEIN SP-10"/>
    <property type="match status" value="1"/>
</dbReference>
<organism evidence="4 5">
    <name type="scientific">Dipodomys ordii</name>
    <name type="common">Ord's kangaroo rat</name>
    <dbReference type="NCBI Taxonomy" id="10020"/>
    <lineage>
        <taxon>Eukaryota</taxon>
        <taxon>Metazoa</taxon>
        <taxon>Chordata</taxon>
        <taxon>Craniata</taxon>
        <taxon>Vertebrata</taxon>
        <taxon>Euteleostomi</taxon>
        <taxon>Mammalia</taxon>
        <taxon>Eutheria</taxon>
        <taxon>Euarchontoglires</taxon>
        <taxon>Glires</taxon>
        <taxon>Rodentia</taxon>
        <taxon>Castorimorpha</taxon>
        <taxon>Heteromyidae</taxon>
        <taxon>Dipodomyinae</taxon>
        <taxon>Dipodomys</taxon>
    </lineage>
</organism>